<proteinExistence type="predicted"/>
<dbReference type="Proteomes" id="UP000270094">
    <property type="component" value="Unassembled WGS sequence"/>
</dbReference>
<reference evidence="1 2" key="1">
    <citation type="submission" date="2018-11" db="EMBL/GenBank/DDBJ databases">
        <authorList>
            <consortium name="Pathogen Informatics"/>
        </authorList>
    </citation>
    <scope>NUCLEOTIDE SEQUENCE [LARGE SCALE GENOMIC DNA]</scope>
</reference>
<dbReference type="EMBL" id="UYYB01096302">
    <property type="protein sequence ID" value="VDM76077.1"/>
    <property type="molecule type" value="Genomic_DNA"/>
</dbReference>
<evidence type="ECO:0000313" key="1">
    <source>
        <dbReference type="EMBL" id="VDM76077.1"/>
    </source>
</evidence>
<protein>
    <submittedName>
        <fullName evidence="1">Uncharacterized protein</fullName>
    </submittedName>
</protein>
<evidence type="ECO:0000313" key="2">
    <source>
        <dbReference type="Proteomes" id="UP000270094"/>
    </source>
</evidence>
<accession>A0A3P7JIV3</accession>
<sequence>MSGALFNVLFDVINDRGTQVGDDKSPPHIASTSVLCRVTYLHLLSPFRHERPLLKACPENAAASILYSKQHKEAMSVYVYPFFPLSHASTNA</sequence>
<name>A0A3P7JIV3_STRVU</name>
<keyword evidence="2" id="KW-1185">Reference proteome</keyword>
<gene>
    <name evidence="1" type="ORF">SVUK_LOCUS11075</name>
</gene>
<organism evidence="1 2">
    <name type="scientific">Strongylus vulgaris</name>
    <name type="common">Blood worm</name>
    <dbReference type="NCBI Taxonomy" id="40348"/>
    <lineage>
        <taxon>Eukaryota</taxon>
        <taxon>Metazoa</taxon>
        <taxon>Ecdysozoa</taxon>
        <taxon>Nematoda</taxon>
        <taxon>Chromadorea</taxon>
        <taxon>Rhabditida</taxon>
        <taxon>Rhabditina</taxon>
        <taxon>Rhabditomorpha</taxon>
        <taxon>Strongyloidea</taxon>
        <taxon>Strongylidae</taxon>
        <taxon>Strongylus</taxon>
    </lineage>
</organism>
<dbReference type="AlphaFoldDB" id="A0A3P7JIV3"/>